<name>A0A835RUE2_VANPL</name>
<protein>
    <submittedName>
        <fullName evidence="1">Uncharacterized protein</fullName>
    </submittedName>
</protein>
<accession>A0A835RUE2</accession>
<gene>
    <name evidence="1" type="ORF">HPP92_003431</name>
</gene>
<dbReference type="Proteomes" id="UP000636800">
    <property type="component" value="Chromosome 1"/>
</dbReference>
<comment type="caution">
    <text evidence="1">The sequence shown here is derived from an EMBL/GenBank/DDBJ whole genome shotgun (WGS) entry which is preliminary data.</text>
</comment>
<proteinExistence type="predicted"/>
<keyword evidence="2" id="KW-1185">Reference proteome</keyword>
<dbReference type="GO" id="GO:0009507">
    <property type="term" value="C:chloroplast"/>
    <property type="evidence" value="ECO:0007669"/>
    <property type="project" value="TreeGrafter"/>
</dbReference>
<dbReference type="PANTHER" id="PTHR31033:SF18">
    <property type="entry name" value="OS06G0115800 PROTEIN"/>
    <property type="match status" value="1"/>
</dbReference>
<sequence length="131" mass="14084">MLAIALLGMAANVPLGIWREHTKKFSPQWFVAVHSAVPFVAMLRKSVLMPKTAMAFTIAASILGQTIGARAEKLRLNAKAEAAAVLRIEAKTLRYSEMNGHCGEETAQETLTHEKDEVCVAAVASAAGICY</sequence>
<dbReference type="EMBL" id="JADCNL010000001">
    <property type="protein sequence ID" value="KAG0498740.1"/>
    <property type="molecule type" value="Genomic_DNA"/>
</dbReference>
<evidence type="ECO:0000313" key="2">
    <source>
        <dbReference type="Proteomes" id="UP000636800"/>
    </source>
</evidence>
<organism evidence="1 2">
    <name type="scientific">Vanilla planifolia</name>
    <name type="common">Vanilla</name>
    <dbReference type="NCBI Taxonomy" id="51239"/>
    <lineage>
        <taxon>Eukaryota</taxon>
        <taxon>Viridiplantae</taxon>
        <taxon>Streptophyta</taxon>
        <taxon>Embryophyta</taxon>
        <taxon>Tracheophyta</taxon>
        <taxon>Spermatophyta</taxon>
        <taxon>Magnoliopsida</taxon>
        <taxon>Liliopsida</taxon>
        <taxon>Asparagales</taxon>
        <taxon>Orchidaceae</taxon>
        <taxon>Vanilloideae</taxon>
        <taxon>Vanilleae</taxon>
        <taxon>Vanilla</taxon>
    </lineage>
</organism>
<dbReference type="AlphaFoldDB" id="A0A835RUE2"/>
<evidence type="ECO:0000313" key="1">
    <source>
        <dbReference type="EMBL" id="KAG0498740.1"/>
    </source>
</evidence>
<dbReference type="OrthoDB" id="1737200at2759"/>
<reference evidence="1 2" key="1">
    <citation type="journal article" date="2020" name="Nat. Food">
        <title>A phased Vanilla planifolia genome enables genetic improvement of flavour and production.</title>
        <authorList>
            <person name="Hasing T."/>
            <person name="Tang H."/>
            <person name="Brym M."/>
            <person name="Khazi F."/>
            <person name="Huang T."/>
            <person name="Chambers A.H."/>
        </authorList>
    </citation>
    <scope>NUCLEOTIDE SEQUENCE [LARGE SCALE GENOMIC DNA]</scope>
    <source>
        <tissue evidence="1">Leaf</tissue>
    </source>
</reference>
<dbReference type="PANTHER" id="PTHR31033">
    <property type="entry name" value="PROTEIN, PUTATIVE-RELATED"/>
    <property type="match status" value="1"/>
</dbReference>